<evidence type="ECO:0008006" key="4">
    <source>
        <dbReference type="Google" id="ProtNLM"/>
    </source>
</evidence>
<evidence type="ECO:0000313" key="3">
    <source>
        <dbReference type="Proteomes" id="UP000023152"/>
    </source>
</evidence>
<keyword evidence="1" id="KW-1133">Transmembrane helix</keyword>
<name>X6N9H3_RETFI</name>
<keyword evidence="1" id="KW-0472">Membrane</keyword>
<gene>
    <name evidence="2" type="ORF">RFI_14479</name>
</gene>
<comment type="caution">
    <text evidence="2">The sequence shown here is derived from an EMBL/GenBank/DDBJ whole genome shotgun (WGS) entry which is preliminary data.</text>
</comment>
<dbReference type="AlphaFoldDB" id="X6N9H3"/>
<sequence length="247" mass="29630">MLVNKLLYIWRNNENIDNNTCMCFGINFNQHNHIQSIDENITLKSYVKIYMLSLMLKSTLLLLTSTDQCKNNALNTKLNTFNNNTKRKIKSLIYNINYQEKLLVNNQMKHLFKNSQKVQSQLMQIVFKQMQKILKTKKNCKHINQSLLYQRPDLVCFYFFPFLCLTLVVILVYFDMIFSFPLGKTNYQLIFFCALKKIKKCKKIKIKKKYFVLGAACIKNFLFRFFILFSIFKFFYLVNFLNYEIML</sequence>
<organism evidence="2 3">
    <name type="scientific">Reticulomyxa filosa</name>
    <dbReference type="NCBI Taxonomy" id="46433"/>
    <lineage>
        <taxon>Eukaryota</taxon>
        <taxon>Sar</taxon>
        <taxon>Rhizaria</taxon>
        <taxon>Retaria</taxon>
        <taxon>Foraminifera</taxon>
        <taxon>Monothalamids</taxon>
        <taxon>Reticulomyxidae</taxon>
        <taxon>Reticulomyxa</taxon>
    </lineage>
</organism>
<dbReference type="Proteomes" id="UP000023152">
    <property type="component" value="Unassembled WGS sequence"/>
</dbReference>
<keyword evidence="3" id="KW-1185">Reference proteome</keyword>
<protein>
    <recommendedName>
        <fullName evidence="4">Transmembrane protein</fullName>
    </recommendedName>
</protein>
<proteinExistence type="predicted"/>
<feature type="transmembrane region" description="Helical" evidence="1">
    <location>
        <begin position="155"/>
        <end position="174"/>
    </location>
</feature>
<reference evidence="2 3" key="1">
    <citation type="journal article" date="2013" name="Curr. Biol.">
        <title>The Genome of the Foraminiferan Reticulomyxa filosa.</title>
        <authorList>
            <person name="Glockner G."/>
            <person name="Hulsmann N."/>
            <person name="Schleicher M."/>
            <person name="Noegel A.A."/>
            <person name="Eichinger L."/>
            <person name="Gallinger C."/>
            <person name="Pawlowski J."/>
            <person name="Sierra R."/>
            <person name="Euteneuer U."/>
            <person name="Pillet L."/>
            <person name="Moustafa A."/>
            <person name="Platzer M."/>
            <person name="Groth M."/>
            <person name="Szafranski K."/>
            <person name="Schliwa M."/>
        </authorList>
    </citation>
    <scope>NUCLEOTIDE SEQUENCE [LARGE SCALE GENOMIC DNA]</scope>
</reference>
<evidence type="ECO:0000256" key="1">
    <source>
        <dbReference type="SAM" id="Phobius"/>
    </source>
</evidence>
<feature type="transmembrane region" description="Helical" evidence="1">
    <location>
        <begin position="210"/>
        <end position="238"/>
    </location>
</feature>
<keyword evidence="1" id="KW-0812">Transmembrane</keyword>
<evidence type="ECO:0000313" key="2">
    <source>
        <dbReference type="EMBL" id="ETO22706.1"/>
    </source>
</evidence>
<dbReference type="EMBL" id="ASPP01010529">
    <property type="protein sequence ID" value="ETO22706.1"/>
    <property type="molecule type" value="Genomic_DNA"/>
</dbReference>
<accession>X6N9H3</accession>